<accession>A0AAE0ZGV7</accession>
<comment type="caution">
    <text evidence="1">The sequence shown here is derived from an EMBL/GenBank/DDBJ whole genome shotgun (WGS) entry which is preliminary data.</text>
</comment>
<sequence>MARVGMLKASFDNDLTEWMLVGLREKITSGFYFVSKVKPGLNPAADPKCCDATVVADGPVVELKLDLVPAVLLCKETIATVC</sequence>
<keyword evidence="2" id="KW-1185">Reference proteome</keyword>
<name>A0AAE0ZGV7_9GAST</name>
<protein>
    <submittedName>
        <fullName evidence="1">Uncharacterized protein</fullName>
    </submittedName>
</protein>
<dbReference type="EMBL" id="JAWDGP010003976">
    <property type="protein sequence ID" value="KAK3769072.1"/>
    <property type="molecule type" value="Genomic_DNA"/>
</dbReference>
<reference evidence="1" key="1">
    <citation type="journal article" date="2023" name="G3 (Bethesda)">
        <title>A reference genome for the long-term kleptoplast-retaining sea slug Elysia crispata morphotype clarki.</title>
        <authorList>
            <person name="Eastman K.E."/>
            <person name="Pendleton A.L."/>
            <person name="Shaikh M.A."/>
            <person name="Suttiyut T."/>
            <person name="Ogas R."/>
            <person name="Tomko P."/>
            <person name="Gavelis G."/>
            <person name="Widhalm J.R."/>
            <person name="Wisecaver J.H."/>
        </authorList>
    </citation>
    <scope>NUCLEOTIDE SEQUENCE</scope>
    <source>
        <strain evidence="1">ECLA1</strain>
    </source>
</reference>
<dbReference type="AlphaFoldDB" id="A0AAE0ZGV7"/>
<dbReference type="Proteomes" id="UP001283361">
    <property type="component" value="Unassembled WGS sequence"/>
</dbReference>
<evidence type="ECO:0000313" key="1">
    <source>
        <dbReference type="EMBL" id="KAK3769072.1"/>
    </source>
</evidence>
<evidence type="ECO:0000313" key="2">
    <source>
        <dbReference type="Proteomes" id="UP001283361"/>
    </source>
</evidence>
<organism evidence="1 2">
    <name type="scientific">Elysia crispata</name>
    <name type="common">lettuce slug</name>
    <dbReference type="NCBI Taxonomy" id="231223"/>
    <lineage>
        <taxon>Eukaryota</taxon>
        <taxon>Metazoa</taxon>
        <taxon>Spiralia</taxon>
        <taxon>Lophotrochozoa</taxon>
        <taxon>Mollusca</taxon>
        <taxon>Gastropoda</taxon>
        <taxon>Heterobranchia</taxon>
        <taxon>Euthyneura</taxon>
        <taxon>Panpulmonata</taxon>
        <taxon>Sacoglossa</taxon>
        <taxon>Placobranchoidea</taxon>
        <taxon>Plakobranchidae</taxon>
        <taxon>Elysia</taxon>
    </lineage>
</organism>
<gene>
    <name evidence="1" type="ORF">RRG08_032063</name>
</gene>
<proteinExistence type="predicted"/>